<feature type="region of interest" description="Disordered" evidence="10">
    <location>
        <begin position="1"/>
        <end position="110"/>
    </location>
</feature>
<dbReference type="SUPFAM" id="SSF48452">
    <property type="entry name" value="TPR-like"/>
    <property type="match status" value="1"/>
</dbReference>
<keyword evidence="13" id="KW-1185">Reference proteome</keyword>
<feature type="compositionally biased region" description="Low complexity" evidence="10">
    <location>
        <begin position="56"/>
        <end position="68"/>
    </location>
</feature>
<dbReference type="EC" id="2.3.2.27" evidence="2"/>
<gene>
    <name evidence="12" type="ORF">Agub_g7160</name>
</gene>
<feature type="region of interest" description="Disordered" evidence="10">
    <location>
        <begin position="267"/>
        <end position="288"/>
    </location>
</feature>
<comment type="catalytic activity">
    <reaction evidence="1">
        <text>S-ubiquitinyl-[E2 ubiquitin-conjugating enzyme]-L-cysteine + [acceptor protein]-L-lysine = [E2 ubiquitin-conjugating enzyme]-L-cysteine + N(6)-ubiquitinyl-[acceptor protein]-L-lysine.</text>
        <dbReference type="EC" id="2.3.2.27"/>
    </reaction>
</comment>
<dbReference type="Pfam" id="PF04564">
    <property type="entry name" value="U-box"/>
    <property type="match status" value="1"/>
</dbReference>
<dbReference type="GO" id="GO:0061630">
    <property type="term" value="F:ubiquitin protein ligase activity"/>
    <property type="evidence" value="ECO:0007669"/>
    <property type="project" value="UniProtKB-EC"/>
</dbReference>
<dbReference type="EMBL" id="BMAR01000010">
    <property type="protein sequence ID" value="GFR45744.1"/>
    <property type="molecule type" value="Genomic_DNA"/>
</dbReference>
<protein>
    <recommendedName>
        <fullName evidence="7">E3 ubiquitin-protein ligase CHIP</fullName>
        <ecNumber evidence="2">2.3.2.27</ecNumber>
    </recommendedName>
    <alternativeName>
        <fullName evidence="8">RING-type E3 ubiquitin transferase CHIP</fullName>
    </alternativeName>
</protein>
<evidence type="ECO:0000256" key="3">
    <source>
        <dbReference type="ARBA" id="ARBA00022679"/>
    </source>
</evidence>
<keyword evidence="3" id="KW-0808">Transferase</keyword>
<feature type="non-terminal residue" evidence="12">
    <location>
        <position position="384"/>
    </location>
</feature>
<evidence type="ECO:0000313" key="12">
    <source>
        <dbReference type="EMBL" id="GFR45744.1"/>
    </source>
</evidence>
<feature type="compositionally biased region" description="Low complexity" evidence="10">
    <location>
        <begin position="75"/>
        <end position="95"/>
    </location>
</feature>
<dbReference type="GO" id="GO:0045862">
    <property type="term" value="P:positive regulation of proteolysis"/>
    <property type="evidence" value="ECO:0007669"/>
    <property type="project" value="TreeGrafter"/>
</dbReference>
<dbReference type="GO" id="GO:0006515">
    <property type="term" value="P:protein quality control for misfolded or incompletely synthesized proteins"/>
    <property type="evidence" value="ECO:0007669"/>
    <property type="project" value="TreeGrafter"/>
</dbReference>
<organism evidence="12 13">
    <name type="scientific">Astrephomene gubernaculifera</name>
    <dbReference type="NCBI Taxonomy" id="47775"/>
    <lineage>
        <taxon>Eukaryota</taxon>
        <taxon>Viridiplantae</taxon>
        <taxon>Chlorophyta</taxon>
        <taxon>core chlorophytes</taxon>
        <taxon>Chlorophyceae</taxon>
        <taxon>CS clade</taxon>
        <taxon>Chlamydomonadales</taxon>
        <taxon>Astrephomenaceae</taxon>
        <taxon>Astrephomene</taxon>
    </lineage>
</organism>
<evidence type="ECO:0000256" key="2">
    <source>
        <dbReference type="ARBA" id="ARBA00012483"/>
    </source>
</evidence>
<dbReference type="Proteomes" id="UP001054857">
    <property type="component" value="Unassembled WGS sequence"/>
</dbReference>
<accession>A0AAD3DRA1</accession>
<dbReference type="PROSITE" id="PS50005">
    <property type="entry name" value="TPR"/>
    <property type="match status" value="1"/>
</dbReference>
<evidence type="ECO:0000256" key="6">
    <source>
        <dbReference type="ARBA" id="ARBA00022803"/>
    </source>
</evidence>
<dbReference type="InterPro" id="IPR003613">
    <property type="entry name" value="Ubox_domain"/>
</dbReference>
<keyword evidence="6 9" id="KW-0802">TPR repeat</keyword>
<name>A0AAD3DRA1_9CHLO</name>
<dbReference type="AlphaFoldDB" id="A0AAD3DRA1"/>
<feature type="compositionally biased region" description="Low complexity" evidence="10">
    <location>
        <begin position="1"/>
        <end position="12"/>
    </location>
</feature>
<dbReference type="InterPro" id="IPR019734">
    <property type="entry name" value="TPR_rpt"/>
</dbReference>
<dbReference type="Gene3D" id="1.25.40.10">
    <property type="entry name" value="Tetratricopeptide repeat domain"/>
    <property type="match status" value="1"/>
</dbReference>
<feature type="domain" description="U-box" evidence="11">
    <location>
        <begin position="307"/>
        <end position="381"/>
    </location>
</feature>
<evidence type="ECO:0000256" key="9">
    <source>
        <dbReference type="PROSITE-ProRule" id="PRU00339"/>
    </source>
</evidence>
<feature type="compositionally biased region" description="Low complexity" evidence="10">
    <location>
        <begin position="267"/>
        <end position="282"/>
    </location>
</feature>
<sequence length="384" mass="40835">MGNGLCSGNNSSSDHESSIRSPDASAPQPGRPDRDSQAGTAPAVPSVESRNPPAPARQADQPAQAQEEAGGGPGASTSTGAAPAATAAAASASPSVLHQEESRRPLMASTAAHKKAAEELKAAGNVLFGKGKYAAAIEKYTEAITLCPDLAVLFVNRGMAARKRGDWARVEADAASALGQGPGERDAMKAHYLMGLALGARGAHEGSMKHLRKALDAAREANDSIKDEIWRELATANYQHWQSESAARREQHALLRRQLAELLLRTGGTTTPTPAASEAPRGAPEPPLPPDWAELFRAAACQDQPREAPSQFTCPLTMEIFRDPVVTPSGRSYERSALLEHLKKVGRFDPITRQPLCEEQCAPNVSLRAAIEGYLEEHPWAWGE</sequence>
<dbReference type="GO" id="GO:0005737">
    <property type="term" value="C:cytoplasm"/>
    <property type="evidence" value="ECO:0007669"/>
    <property type="project" value="TreeGrafter"/>
</dbReference>
<keyword evidence="4" id="KW-0677">Repeat</keyword>
<evidence type="ECO:0000259" key="11">
    <source>
        <dbReference type="PROSITE" id="PS51698"/>
    </source>
</evidence>
<dbReference type="InterPro" id="IPR013083">
    <property type="entry name" value="Znf_RING/FYVE/PHD"/>
</dbReference>
<dbReference type="Gene3D" id="3.30.40.10">
    <property type="entry name" value="Zinc/RING finger domain, C3HC4 (zinc finger)"/>
    <property type="match status" value="1"/>
</dbReference>
<feature type="repeat" description="TPR" evidence="9">
    <location>
        <begin position="117"/>
        <end position="150"/>
    </location>
</feature>
<dbReference type="GO" id="GO:0043161">
    <property type="term" value="P:proteasome-mediated ubiquitin-dependent protein catabolic process"/>
    <property type="evidence" value="ECO:0007669"/>
    <property type="project" value="TreeGrafter"/>
</dbReference>
<dbReference type="InterPro" id="IPR045202">
    <property type="entry name" value="CHIP_RING-Ubox"/>
</dbReference>
<evidence type="ECO:0000256" key="5">
    <source>
        <dbReference type="ARBA" id="ARBA00022786"/>
    </source>
</evidence>
<comment type="caution">
    <text evidence="12">The sequence shown here is derived from an EMBL/GenBank/DDBJ whole genome shotgun (WGS) entry which is preliminary data.</text>
</comment>
<dbReference type="SMART" id="SM00504">
    <property type="entry name" value="Ubox"/>
    <property type="match status" value="1"/>
</dbReference>
<dbReference type="GO" id="GO:0051087">
    <property type="term" value="F:protein-folding chaperone binding"/>
    <property type="evidence" value="ECO:0007669"/>
    <property type="project" value="TreeGrafter"/>
</dbReference>
<dbReference type="InterPro" id="IPR011990">
    <property type="entry name" value="TPR-like_helical_dom_sf"/>
</dbReference>
<evidence type="ECO:0000256" key="8">
    <source>
        <dbReference type="ARBA" id="ARBA00044543"/>
    </source>
</evidence>
<dbReference type="Pfam" id="PF13414">
    <property type="entry name" value="TPR_11"/>
    <property type="match status" value="1"/>
</dbReference>
<dbReference type="SMART" id="SM00028">
    <property type="entry name" value="TPR"/>
    <property type="match status" value="3"/>
</dbReference>
<dbReference type="SUPFAM" id="SSF57850">
    <property type="entry name" value="RING/U-box"/>
    <property type="match status" value="1"/>
</dbReference>
<reference evidence="12 13" key="1">
    <citation type="journal article" date="2021" name="Sci. Rep.">
        <title>Genome sequencing of the multicellular alga Astrephomene provides insights into convergent evolution of germ-soma differentiation.</title>
        <authorList>
            <person name="Yamashita S."/>
            <person name="Yamamoto K."/>
            <person name="Matsuzaki R."/>
            <person name="Suzuki S."/>
            <person name="Yamaguchi H."/>
            <person name="Hirooka S."/>
            <person name="Minakuchi Y."/>
            <person name="Miyagishima S."/>
            <person name="Kawachi M."/>
            <person name="Toyoda A."/>
            <person name="Nozaki H."/>
        </authorList>
    </citation>
    <scope>NUCLEOTIDE SEQUENCE [LARGE SCALE GENOMIC DNA]</scope>
    <source>
        <strain evidence="12 13">NIES-4017</strain>
    </source>
</reference>
<evidence type="ECO:0000313" key="13">
    <source>
        <dbReference type="Proteomes" id="UP001054857"/>
    </source>
</evidence>
<evidence type="ECO:0000256" key="10">
    <source>
        <dbReference type="SAM" id="MobiDB-lite"/>
    </source>
</evidence>
<evidence type="ECO:0000256" key="7">
    <source>
        <dbReference type="ARBA" id="ARBA00044534"/>
    </source>
</evidence>
<evidence type="ECO:0000256" key="1">
    <source>
        <dbReference type="ARBA" id="ARBA00000900"/>
    </source>
</evidence>
<evidence type="ECO:0000256" key="4">
    <source>
        <dbReference type="ARBA" id="ARBA00022737"/>
    </source>
</evidence>
<dbReference type="PANTHER" id="PTHR46803:SF2">
    <property type="entry name" value="E3 UBIQUITIN-PROTEIN LIGASE CHIP"/>
    <property type="match status" value="1"/>
</dbReference>
<proteinExistence type="predicted"/>
<dbReference type="CDD" id="cd16654">
    <property type="entry name" value="RING-Ubox_CHIP"/>
    <property type="match status" value="1"/>
</dbReference>
<dbReference type="PROSITE" id="PS51698">
    <property type="entry name" value="U_BOX"/>
    <property type="match status" value="1"/>
</dbReference>
<keyword evidence="5" id="KW-0833">Ubl conjugation pathway</keyword>
<dbReference type="GO" id="GO:0000209">
    <property type="term" value="P:protein polyubiquitination"/>
    <property type="evidence" value="ECO:0007669"/>
    <property type="project" value="TreeGrafter"/>
</dbReference>
<dbReference type="GO" id="GO:0071218">
    <property type="term" value="P:cellular response to misfolded protein"/>
    <property type="evidence" value="ECO:0007669"/>
    <property type="project" value="TreeGrafter"/>
</dbReference>
<dbReference type="PANTHER" id="PTHR46803">
    <property type="entry name" value="E3 UBIQUITIN-PROTEIN LIGASE CHIP"/>
    <property type="match status" value="1"/>
</dbReference>